<dbReference type="Gene3D" id="3.90.79.10">
    <property type="entry name" value="Nucleoside Triphosphate Pyrophosphohydrolase"/>
    <property type="match status" value="1"/>
</dbReference>
<reference evidence="1" key="1">
    <citation type="journal article" date="2014" name="Front. Microbiol.">
        <title>High frequency of phylogenetically diverse reductive dehalogenase-homologous genes in deep subseafloor sedimentary metagenomes.</title>
        <authorList>
            <person name="Kawai M."/>
            <person name="Futagami T."/>
            <person name="Toyoda A."/>
            <person name="Takaki Y."/>
            <person name="Nishi S."/>
            <person name="Hori S."/>
            <person name="Arai W."/>
            <person name="Tsubouchi T."/>
            <person name="Morono Y."/>
            <person name="Uchiyama I."/>
            <person name="Ito T."/>
            <person name="Fujiyama A."/>
            <person name="Inagaki F."/>
            <person name="Takami H."/>
        </authorList>
    </citation>
    <scope>NUCLEOTIDE SEQUENCE</scope>
    <source>
        <strain evidence="1">Expedition CK06-06</strain>
    </source>
</reference>
<gene>
    <name evidence="1" type="ORF">S06H3_46696</name>
</gene>
<comment type="caution">
    <text evidence="1">The sequence shown here is derived from an EMBL/GenBank/DDBJ whole genome shotgun (WGS) entry which is preliminary data.</text>
</comment>
<name>X1PKG1_9ZZZZ</name>
<dbReference type="AlphaFoldDB" id="X1PKG1"/>
<feature type="non-terminal residue" evidence="1">
    <location>
        <position position="47"/>
    </location>
</feature>
<organism evidence="1">
    <name type="scientific">marine sediment metagenome</name>
    <dbReference type="NCBI Taxonomy" id="412755"/>
    <lineage>
        <taxon>unclassified sequences</taxon>
        <taxon>metagenomes</taxon>
        <taxon>ecological metagenomes</taxon>
    </lineage>
</organism>
<dbReference type="SUPFAM" id="SSF55811">
    <property type="entry name" value="Nudix"/>
    <property type="match status" value="1"/>
</dbReference>
<proteinExistence type="predicted"/>
<protein>
    <submittedName>
        <fullName evidence="1">Uncharacterized protein</fullName>
    </submittedName>
</protein>
<evidence type="ECO:0000313" key="1">
    <source>
        <dbReference type="EMBL" id="GAI42981.1"/>
    </source>
</evidence>
<dbReference type="InterPro" id="IPR015797">
    <property type="entry name" value="NUDIX_hydrolase-like_dom_sf"/>
</dbReference>
<accession>X1PKG1</accession>
<dbReference type="EMBL" id="BARV01029264">
    <property type="protein sequence ID" value="GAI42981.1"/>
    <property type="molecule type" value="Genomic_DNA"/>
</dbReference>
<sequence>MPLEKSAGAVIFSRSDKKIEYLLLHYQAGHWDFPKGNIEKGEKLEET</sequence>